<keyword evidence="2" id="KW-1185">Reference proteome</keyword>
<gene>
    <name evidence="1" type="ORF">F383_03422</name>
</gene>
<dbReference type="EMBL" id="KN439741">
    <property type="protein sequence ID" value="KHG27067.1"/>
    <property type="molecule type" value="Genomic_DNA"/>
</dbReference>
<proteinExistence type="predicted"/>
<dbReference type="AlphaFoldDB" id="A0A0B0PQD9"/>
<sequence length="74" mass="8220">MLHGRVSPDIETEMKSVCSTQSHTRACDRLCGTSQYTPYLAHGLAHRCVTWPCLARPSTWPSTRACGRPCDLSQ</sequence>
<accession>A0A0B0PQD9</accession>
<name>A0A0B0PQD9_GOSAR</name>
<evidence type="ECO:0000313" key="1">
    <source>
        <dbReference type="EMBL" id="KHG27067.1"/>
    </source>
</evidence>
<reference evidence="2" key="1">
    <citation type="submission" date="2014-09" db="EMBL/GenBank/DDBJ databases">
        <authorList>
            <person name="Mudge J."/>
            <person name="Ramaraj T."/>
            <person name="Lindquist I.E."/>
            <person name="Bharti A.K."/>
            <person name="Sundararajan A."/>
            <person name="Cameron C.T."/>
            <person name="Woodward J.E."/>
            <person name="May G.D."/>
            <person name="Brubaker C."/>
            <person name="Broadhvest J."/>
            <person name="Wilkins T.A."/>
        </authorList>
    </citation>
    <scope>NUCLEOTIDE SEQUENCE</scope>
    <source>
        <strain evidence="2">cv. AKA8401</strain>
    </source>
</reference>
<organism evidence="1 2">
    <name type="scientific">Gossypium arboreum</name>
    <name type="common">Tree cotton</name>
    <name type="synonym">Gossypium nanking</name>
    <dbReference type="NCBI Taxonomy" id="29729"/>
    <lineage>
        <taxon>Eukaryota</taxon>
        <taxon>Viridiplantae</taxon>
        <taxon>Streptophyta</taxon>
        <taxon>Embryophyta</taxon>
        <taxon>Tracheophyta</taxon>
        <taxon>Spermatophyta</taxon>
        <taxon>Magnoliopsida</taxon>
        <taxon>eudicotyledons</taxon>
        <taxon>Gunneridae</taxon>
        <taxon>Pentapetalae</taxon>
        <taxon>rosids</taxon>
        <taxon>malvids</taxon>
        <taxon>Malvales</taxon>
        <taxon>Malvaceae</taxon>
        <taxon>Malvoideae</taxon>
        <taxon>Gossypium</taxon>
    </lineage>
</organism>
<protein>
    <submittedName>
        <fullName evidence="1">Uncharacterized protein</fullName>
    </submittedName>
</protein>
<evidence type="ECO:0000313" key="2">
    <source>
        <dbReference type="Proteomes" id="UP000032142"/>
    </source>
</evidence>
<dbReference type="Proteomes" id="UP000032142">
    <property type="component" value="Unassembled WGS sequence"/>
</dbReference>